<dbReference type="PANTHER" id="PTHR10492:SF57">
    <property type="entry name" value="ATP-DEPENDENT DNA HELICASE"/>
    <property type="match status" value="1"/>
</dbReference>
<organism evidence="3 4">
    <name type="scientific">Parnassius mnemosyne</name>
    <name type="common">clouded apollo</name>
    <dbReference type="NCBI Taxonomy" id="213953"/>
    <lineage>
        <taxon>Eukaryota</taxon>
        <taxon>Metazoa</taxon>
        <taxon>Ecdysozoa</taxon>
        <taxon>Arthropoda</taxon>
        <taxon>Hexapoda</taxon>
        <taxon>Insecta</taxon>
        <taxon>Pterygota</taxon>
        <taxon>Neoptera</taxon>
        <taxon>Endopterygota</taxon>
        <taxon>Lepidoptera</taxon>
        <taxon>Glossata</taxon>
        <taxon>Ditrysia</taxon>
        <taxon>Papilionoidea</taxon>
        <taxon>Papilionidae</taxon>
        <taxon>Parnassiinae</taxon>
        <taxon>Parnassini</taxon>
        <taxon>Parnassius</taxon>
        <taxon>Driopa</taxon>
    </lineage>
</organism>
<reference evidence="3 4" key="1">
    <citation type="submission" date="2023-11" db="EMBL/GenBank/DDBJ databases">
        <authorList>
            <person name="Hedman E."/>
            <person name="Englund M."/>
            <person name="Stromberg M."/>
            <person name="Nyberg Akerstrom W."/>
            <person name="Nylinder S."/>
            <person name="Jareborg N."/>
            <person name="Kallberg Y."/>
            <person name="Kronander E."/>
        </authorList>
    </citation>
    <scope>NUCLEOTIDE SEQUENCE [LARGE SCALE GENOMIC DNA]</scope>
</reference>
<dbReference type="Proteomes" id="UP001314205">
    <property type="component" value="Unassembled WGS sequence"/>
</dbReference>
<dbReference type="EMBL" id="CAVLGL010000093">
    <property type="protein sequence ID" value="CAK1596239.1"/>
    <property type="molecule type" value="Genomic_DNA"/>
</dbReference>
<dbReference type="EC" id="5.6.2.3" evidence="1"/>
<dbReference type="GO" id="GO:0000723">
    <property type="term" value="P:telomere maintenance"/>
    <property type="evidence" value="ECO:0007669"/>
    <property type="project" value="InterPro"/>
</dbReference>
<dbReference type="InterPro" id="IPR010285">
    <property type="entry name" value="DNA_helicase_pif1-like_DEAD"/>
</dbReference>
<dbReference type="Pfam" id="PF05970">
    <property type="entry name" value="PIF1"/>
    <property type="match status" value="1"/>
</dbReference>
<keyword evidence="1" id="KW-0227">DNA damage</keyword>
<dbReference type="GO" id="GO:0005524">
    <property type="term" value="F:ATP binding"/>
    <property type="evidence" value="ECO:0007669"/>
    <property type="project" value="UniProtKB-KW"/>
</dbReference>
<protein>
    <recommendedName>
        <fullName evidence="1">ATP-dependent DNA helicase</fullName>
        <ecNumber evidence="1">5.6.2.3</ecNumber>
    </recommendedName>
</protein>
<dbReference type="PANTHER" id="PTHR10492">
    <property type="match status" value="1"/>
</dbReference>
<comment type="caution">
    <text evidence="3">The sequence shown here is derived from an EMBL/GenBank/DDBJ whole genome shotgun (WGS) entry which is preliminary data.</text>
</comment>
<accession>A0AAV1LPY8</accession>
<dbReference type="GO" id="GO:0006281">
    <property type="term" value="P:DNA repair"/>
    <property type="evidence" value="ECO:0007669"/>
    <property type="project" value="UniProtKB-KW"/>
</dbReference>
<keyword evidence="1" id="KW-0234">DNA repair</keyword>
<evidence type="ECO:0000313" key="4">
    <source>
        <dbReference type="Proteomes" id="UP001314205"/>
    </source>
</evidence>
<keyword evidence="1" id="KW-0547">Nucleotide-binding</keyword>
<keyword evidence="1" id="KW-0067">ATP-binding</keyword>
<evidence type="ECO:0000259" key="2">
    <source>
        <dbReference type="Pfam" id="PF05970"/>
    </source>
</evidence>
<comment type="catalytic activity">
    <reaction evidence="1">
        <text>ATP + H2O = ADP + phosphate + H(+)</text>
        <dbReference type="Rhea" id="RHEA:13065"/>
        <dbReference type="ChEBI" id="CHEBI:15377"/>
        <dbReference type="ChEBI" id="CHEBI:15378"/>
        <dbReference type="ChEBI" id="CHEBI:30616"/>
        <dbReference type="ChEBI" id="CHEBI:43474"/>
        <dbReference type="ChEBI" id="CHEBI:456216"/>
        <dbReference type="EC" id="5.6.2.3"/>
    </reaction>
</comment>
<dbReference type="GO" id="GO:0016787">
    <property type="term" value="F:hydrolase activity"/>
    <property type="evidence" value="ECO:0007669"/>
    <property type="project" value="UniProtKB-KW"/>
</dbReference>
<dbReference type="AlphaFoldDB" id="A0AAV1LPY8"/>
<comment type="similarity">
    <text evidence="1">Belongs to the helicase family.</text>
</comment>
<keyword evidence="1" id="KW-0233">DNA recombination</keyword>
<sequence length="147" mass="16578">MSHRAHIEAVDRTLKDLRNSSALMSGITFVLAGDFRQTLPVINRGTRADIIKACLKSSPLWTSIENLKLRTNMRAHLHGITDSDFPQQLLKLGEGIFPTPNLSRNCDVLLDESLGQIVHNLEILIDTVYPDIENLNDKDFNWEALTQ</sequence>
<dbReference type="GO" id="GO:0043139">
    <property type="term" value="F:5'-3' DNA helicase activity"/>
    <property type="evidence" value="ECO:0007669"/>
    <property type="project" value="UniProtKB-EC"/>
</dbReference>
<gene>
    <name evidence="3" type="ORF">PARMNEM_LOCUS15613</name>
</gene>
<proteinExistence type="inferred from homology"/>
<keyword evidence="4" id="KW-1185">Reference proteome</keyword>
<comment type="cofactor">
    <cofactor evidence="1">
        <name>Mg(2+)</name>
        <dbReference type="ChEBI" id="CHEBI:18420"/>
    </cofactor>
</comment>
<keyword evidence="1" id="KW-0347">Helicase</keyword>
<dbReference type="GO" id="GO:0006310">
    <property type="term" value="P:DNA recombination"/>
    <property type="evidence" value="ECO:0007669"/>
    <property type="project" value="UniProtKB-KW"/>
</dbReference>
<keyword evidence="1" id="KW-0378">Hydrolase</keyword>
<name>A0AAV1LPY8_9NEOP</name>
<evidence type="ECO:0000313" key="3">
    <source>
        <dbReference type="EMBL" id="CAK1596239.1"/>
    </source>
</evidence>
<feature type="domain" description="DNA helicase Pif1-like DEAD-box helicase" evidence="2">
    <location>
        <begin position="1"/>
        <end position="98"/>
    </location>
</feature>
<evidence type="ECO:0000256" key="1">
    <source>
        <dbReference type="RuleBase" id="RU363044"/>
    </source>
</evidence>